<comment type="caution">
    <text evidence="2">The sequence shown here is derived from an EMBL/GenBank/DDBJ whole genome shotgun (WGS) entry which is preliminary data.</text>
</comment>
<keyword evidence="1" id="KW-0732">Signal</keyword>
<name>A0A4Y2KZI9_ARAVE</name>
<evidence type="ECO:0000313" key="3">
    <source>
        <dbReference type="Proteomes" id="UP000499080"/>
    </source>
</evidence>
<proteinExistence type="predicted"/>
<feature type="chain" id="PRO_5021461441" evidence="1">
    <location>
        <begin position="25"/>
        <end position="118"/>
    </location>
</feature>
<reference evidence="2 3" key="1">
    <citation type="journal article" date="2019" name="Sci. Rep.">
        <title>Orb-weaving spider Araneus ventricosus genome elucidates the spidroin gene catalogue.</title>
        <authorList>
            <person name="Kono N."/>
            <person name="Nakamura H."/>
            <person name="Ohtoshi R."/>
            <person name="Moran D.A.P."/>
            <person name="Shinohara A."/>
            <person name="Yoshida Y."/>
            <person name="Fujiwara M."/>
            <person name="Mori M."/>
            <person name="Tomita M."/>
            <person name="Arakawa K."/>
        </authorList>
    </citation>
    <scope>NUCLEOTIDE SEQUENCE [LARGE SCALE GENOMIC DNA]</scope>
</reference>
<evidence type="ECO:0000313" key="2">
    <source>
        <dbReference type="EMBL" id="GBN07804.1"/>
    </source>
</evidence>
<sequence length="118" mass="13294">MRSCRISKQVLASLVGTILVGWLSEPISEDRPYPSKMGGGEVLHEPFVMGFFKQEPQCDYLYRPVFHVDPDNTAGRGDSLINVQTNELRKILKGFKEEGKIICVNMLNVLANLKNTVR</sequence>
<gene>
    <name evidence="2" type="ORF">AVEN_60154_1</name>
</gene>
<feature type="signal peptide" evidence="1">
    <location>
        <begin position="1"/>
        <end position="24"/>
    </location>
</feature>
<organism evidence="2 3">
    <name type="scientific">Araneus ventricosus</name>
    <name type="common">Orbweaver spider</name>
    <name type="synonym">Epeira ventricosa</name>
    <dbReference type="NCBI Taxonomy" id="182803"/>
    <lineage>
        <taxon>Eukaryota</taxon>
        <taxon>Metazoa</taxon>
        <taxon>Ecdysozoa</taxon>
        <taxon>Arthropoda</taxon>
        <taxon>Chelicerata</taxon>
        <taxon>Arachnida</taxon>
        <taxon>Araneae</taxon>
        <taxon>Araneomorphae</taxon>
        <taxon>Entelegynae</taxon>
        <taxon>Araneoidea</taxon>
        <taxon>Araneidae</taxon>
        <taxon>Araneus</taxon>
    </lineage>
</organism>
<protein>
    <submittedName>
        <fullName evidence="2">Uncharacterized protein</fullName>
    </submittedName>
</protein>
<dbReference type="Proteomes" id="UP000499080">
    <property type="component" value="Unassembled WGS sequence"/>
</dbReference>
<keyword evidence="3" id="KW-1185">Reference proteome</keyword>
<evidence type="ECO:0000256" key="1">
    <source>
        <dbReference type="SAM" id="SignalP"/>
    </source>
</evidence>
<accession>A0A4Y2KZI9</accession>
<dbReference type="AlphaFoldDB" id="A0A4Y2KZI9"/>
<dbReference type="EMBL" id="BGPR01197115">
    <property type="protein sequence ID" value="GBN07804.1"/>
    <property type="molecule type" value="Genomic_DNA"/>
</dbReference>